<evidence type="ECO:0000259" key="1">
    <source>
        <dbReference type="PROSITE" id="PS50930"/>
    </source>
</evidence>
<proteinExistence type="predicted"/>
<dbReference type="PANTHER" id="PTHR37299:SF4">
    <property type="entry name" value="TRANSCRIPTIONAL REGULATOR"/>
    <property type="match status" value="1"/>
</dbReference>
<dbReference type="OrthoDB" id="9808614at2"/>
<dbReference type="STRING" id="1423777.FD46_GL000334"/>
<sequence>MKIKATIDSSLEETEIIIHAPANEQIHKICQLLQEKNKMISTLKVYKGITEYYMEVPRILFFETEGRQVNAHTAEHIYITRYRLYELERLLPQNFMRISKSTILNTEKIFSLTHSLSNSLVQLQDSYKQVYVSRKYYKELRKKLEERK</sequence>
<dbReference type="EMBL" id="AZEH01000019">
    <property type="protein sequence ID" value="KRL06002.1"/>
    <property type="molecule type" value="Genomic_DNA"/>
</dbReference>
<dbReference type="AlphaFoldDB" id="A0A0R1MKY5"/>
<name>A0A0R1MKY5_9LACO</name>
<reference evidence="2 3" key="1">
    <citation type="journal article" date="2015" name="Genome Announc.">
        <title>Expanding the biotechnology potential of lactobacilli through comparative genomics of 213 strains and associated genera.</title>
        <authorList>
            <person name="Sun Z."/>
            <person name="Harris H.M."/>
            <person name="McCann A."/>
            <person name="Guo C."/>
            <person name="Argimon S."/>
            <person name="Zhang W."/>
            <person name="Yang X."/>
            <person name="Jeffery I.B."/>
            <person name="Cooney J.C."/>
            <person name="Kagawa T.F."/>
            <person name="Liu W."/>
            <person name="Song Y."/>
            <person name="Salvetti E."/>
            <person name="Wrobel A."/>
            <person name="Rasinkangas P."/>
            <person name="Parkhill J."/>
            <person name="Rea M.C."/>
            <person name="O'Sullivan O."/>
            <person name="Ritari J."/>
            <person name="Douillard F.P."/>
            <person name="Paul Ross R."/>
            <person name="Yang R."/>
            <person name="Briner A.E."/>
            <person name="Felis G.E."/>
            <person name="de Vos W.M."/>
            <person name="Barrangou R."/>
            <person name="Klaenhammer T.R."/>
            <person name="Caufield P.W."/>
            <person name="Cui Y."/>
            <person name="Zhang H."/>
            <person name="O'Toole P.W."/>
        </authorList>
    </citation>
    <scope>NUCLEOTIDE SEQUENCE [LARGE SCALE GENOMIC DNA]</scope>
    <source>
        <strain evidence="2 3">DSM 19972</strain>
    </source>
</reference>
<dbReference type="Proteomes" id="UP000051686">
    <property type="component" value="Unassembled WGS sequence"/>
</dbReference>
<evidence type="ECO:0000313" key="3">
    <source>
        <dbReference type="Proteomes" id="UP000051686"/>
    </source>
</evidence>
<dbReference type="GO" id="GO:0000156">
    <property type="term" value="F:phosphorelay response regulator activity"/>
    <property type="evidence" value="ECO:0007669"/>
    <property type="project" value="InterPro"/>
</dbReference>
<evidence type="ECO:0000313" key="2">
    <source>
        <dbReference type="EMBL" id="KRL06002.1"/>
    </source>
</evidence>
<dbReference type="InterPro" id="IPR046947">
    <property type="entry name" value="LytR-like"/>
</dbReference>
<dbReference type="PROSITE" id="PS50930">
    <property type="entry name" value="HTH_LYTTR"/>
    <property type="match status" value="1"/>
</dbReference>
<dbReference type="Gene3D" id="2.40.50.1020">
    <property type="entry name" value="LytTr DNA-binding domain"/>
    <property type="match status" value="1"/>
</dbReference>
<dbReference type="PANTHER" id="PTHR37299">
    <property type="entry name" value="TRANSCRIPTIONAL REGULATOR-RELATED"/>
    <property type="match status" value="1"/>
</dbReference>
<comment type="caution">
    <text evidence="2">The sequence shown here is derived from an EMBL/GenBank/DDBJ whole genome shotgun (WGS) entry which is preliminary data.</text>
</comment>
<organism evidence="2 3">
    <name type="scientific">Liquorilactobacillus oeni DSM 19972</name>
    <dbReference type="NCBI Taxonomy" id="1423777"/>
    <lineage>
        <taxon>Bacteria</taxon>
        <taxon>Bacillati</taxon>
        <taxon>Bacillota</taxon>
        <taxon>Bacilli</taxon>
        <taxon>Lactobacillales</taxon>
        <taxon>Lactobacillaceae</taxon>
        <taxon>Liquorilactobacillus</taxon>
    </lineage>
</organism>
<protein>
    <recommendedName>
        <fullName evidence="1">HTH LytTR-type domain-containing protein</fullName>
    </recommendedName>
</protein>
<dbReference type="InterPro" id="IPR007492">
    <property type="entry name" value="LytTR_DNA-bd_dom"/>
</dbReference>
<feature type="domain" description="HTH LytTR-type" evidence="1">
    <location>
        <begin position="43"/>
        <end position="146"/>
    </location>
</feature>
<dbReference type="GO" id="GO:0003677">
    <property type="term" value="F:DNA binding"/>
    <property type="evidence" value="ECO:0007669"/>
    <property type="project" value="InterPro"/>
</dbReference>
<dbReference type="SMART" id="SM00850">
    <property type="entry name" value="LytTR"/>
    <property type="match status" value="1"/>
</dbReference>
<dbReference type="Pfam" id="PF04397">
    <property type="entry name" value="LytTR"/>
    <property type="match status" value="1"/>
</dbReference>
<dbReference type="RefSeq" id="WP_057895333.1">
    <property type="nucleotide sequence ID" value="NZ_AZEH01000019.1"/>
</dbReference>
<gene>
    <name evidence="2" type="ORF">FD46_GL000334</name>
</gene>
<keyword evidence="3" id="KW-1185">Reference proteome</keyword>
<dbReference type="PATRIC" id="fig|1423777.3.peg.353"/>
<accession>A0A0R1MKY5</accession>